<dbReference type="InterPro" id="IPR022163">
    <property type="entry name" value="GTP_CH_N"/>
</dbReference>
<dbReference type="Pfam" id="PF12471">
    <property type="entry name" value="GTP_CH_N"/>
    <property type="match status" value="2"/>
</dbReference>
<organism evidence="4 5">
    <name type="scientific">Phaeodactylum tricornutum (strain CCAP 1055/1)</name>
    <dbReference type="NCBI Taxonomy" id="556484"/>
    <lineage>
        <taxon>Eukaryota</taxon>
        <taxon>Sar</taxon>
        <taxon>Stramenopiles</taxon>
        <taxon>Ochrophyta</taxon>
        <taxon>Bacillariophyta</taxon>
        <taxon>Bacillariophyceae</taxon>
        <taxon>Bacillariophycidae</taxon>
        <taxon>Naviculales</taxon>
        <taxon>Phaeodactylaceae</taxon>
        <taxon>Phaeodactylum</taxon>
    </lineage>
</organism>
<evidence type="ECO:0000313" key="4">
    <source>
        <dbReference type="EMBL" id="EEC51079.1"/>
    </source>
</evidence>
<dbReference type="OrthoDB" id="57939at2759"/>
<keyword evidence="5" id="KW-1185">Reference proteome</keyword>
<reference evidence="4 5" key="1">
    <citation type="journal article" date="2008" name="Nature">
        <title>The Phaeodactylum genome reveals the evolutionary history of diatom genomes.</title>
        <authorList>
            <person name="Bowler C."/>
            <person name="Allen A.E."/>
            <person name="Badger J.H."/>
            <person name="Grimwood J."/>
            <person name="Jabbari K."/>
            <person name="Kuo A."/>
            <person name="Maheswari U."/>
            <person name="Martens C."/>
            <person name="Maumus F."/>
            <person name="Otillar R.P."/>
            <person name="Rayko E."/>
            <person name="Salamov A."/>
            <person name="Vandepoele K."/>
            <person name="Beszteri B."/>
            <person name="Gruber A."/>
            <person name="Heijde M."/>
            <person name="Katinka M."/>
            <person name="Mock T."/>
            <person name="Valentin K."/>
            <person name="Verret F."/>
            <person name="Berges J.A."/>
            <person name="Brownlee C."/>
            <person name="Cadoret J.P."/>
            <person name="Chiovitti A."/>
            <person name="Choi C.J."/>
            <person name="Coesel S."/>
            <person name="De Martino A."/>
            <person name="Detter J.C."/>
            <person name="Durkin C."/>
            <person name="Falciatore A."/>
            <person name="Fournet J."/>
            <person name="Haruta M."/>
            <person name="Huysman M.J."/>
            <person name="Jenkins B.D."/>
            <person name="Jiroutova K."/>
            <person name="Jorgensen R.E."/>
            <person name="Joubert Y."/>
            <person name="Kaplan A."/>
            <person name="Kroger N."/>
            <person name="Kroth P.G."/>
            <person name="La Roche J."/>
            <person name="Lindquist E."/>
            <person name="Lommer M."/>
            <person name="Martin-Jezequel V."/>
            <person name="Lopez P.J."/>
            <person name="Lucas S."/>
            <person name="Mangogna M."/>
            <person name="McGinnis K."/>
            <person name="Medlin L.K."/>
            <person name="Montsant A."/>
            <person name="Oudot-Le Secq M.P."/>
            <person name="Napoli C."/>
            <person name="Obornik M."/>
            <person name="Parker M.S."/>
            <person name="Petit J.L."/>
            <person name="Porcel B.M."/>
            <person name="Poulsen N."/>
            <person name="Robison M."/>
            <person name="Rychlewski L."/>
            <person name="Rynearson T.A."/>
            <person name="Schmutz J."/>
            <person name="Shapiro H."/>
            <person name="Siaut M."/>
            <person name="Stanley M."/>
            <person name="Sussman M.R."/>
            <person name="Taylor A.R."/>
            <person name="Vardi A."/>
            <person name="von Dassow P."/>
            <person name="Vyverman W."/>
            <person name="Willis A."/>
            <person name="Wyrwicz L.S."/>
            <person name="Rokhsar D.S."/>
            <person name="Weissenbach J."/>
            <person name="Armbrust E.V."/>
            <person name="Green B.R."/>
            <person name="Van de Peer Y."/>
            <person name="Grigoriev I.V."/>
        </authorList>
    </citation>
    <scope>NUCLEOTIDE SEQUENCE [LARGE SCALE GENOMIC DNA]</scope>
    <source>
        <strain evidence="4 5">CCAP 1055/1</strain>
    </source>
</reference>
<dbReference type="Pfam" id="PF00925">
    <property type="entry name" value="GTP_cyclohydro2"/>
    <property type="match status" value="1"/>
</dbReference>
<dbReference type="STRING" id="556484.B7FNY5"/>
<dbReference type="GeneID" id="7196296"/>
<dbReference type="OMA" id="FQQLMPD"/>
<gene>
    <name evidence="4" type="ORF">PHATRDRAFT_42619</name>
</gene>
<dbReference type="PaxDb" id="2850-Phatr42619"/>
<dbReference type="PANTHER" id="PTHR47259">
    <property type="match status" value="1"/>
</dbReference>
<proteinExistence type="predicted"/>
<dbReference type="InterPro" id="IPR036144">
    <property type="entry name" value="RibA-like_sf"/>
</dbReference>
<name>B7FNY5_PHATC</name>
<evidence type="ECO:0008006" key="6">
    <source>
        <dbReference type="Google" id="ProtNLM"/>
    </source>
</evidence>
<dbReference type="Proteomes" id="UP000000759">
    <property type="component" value="Chromosome 1"/>
</dbReference>
<feature type="region of interest" description="Disordered" evidence="1">
    <location>
        <begin position="1"/>
        <end position="50"/>
    </location>
</feature>
<dbReference type="Gene3D" id="3.40.50.10990">
    <property type="entry name" value="GTP cyclohydrolase II"/>
    <property type="match status" value="1"/>
</dbReference>
<dbReference type="HOGENOM" id="CLU_029639_1_0_1"/>
<dbReference type="eggNOG" id="KOG1284">
    <property type="taxonomic scope" value="Eukaryota"/>
</dbReference>
<dbReference type="AlphaFoldDB" id="B7FNY5"/>
<feature type="domain" description="GTP cyclohydrolase N-terminal" evidence="3">
    <location>
        <begin position="58"/>
        <end position="178"/>
    </location>
</feature>
<feature type="compositionally biased region" description="Polar residues" evidence="1">
    <location>
        <begin position="1"/>
        <end position="11"/>
    </location>
</feature>
<evidence type="ECO:0000313" key="5">
    <source>
        <dbReference type="Proteomes" id="UP000000759"/>
    </source>
</evidence>
<dbReference type="InParanoid" id="B7FNY5"/>
<dbReference type="KEGG" id="pti:PHATRDRAFT_42619"/>
<dbReference type="RefSeq" id="XP_002176616.1">
    <property type="nucleotide sequence ID" value="XM_002176580.1"/>
</dbReference>
<dbReference type="EMBL" id="CM000605">
    <property type="protein sequence ID" value="EEC51079.1"/>
    <property type="molecule type" value="Genomic_DNA"/>
</dbReference>
<dbReference type="NCBIfam" id="NF005536">
    <property type="entry name" value="PRK07198.1"/>
    <property type="match status" value="1"/>
</dbReference>
<evidence type="ECO:0000259" key="2">
    <source>
        <dbReference type="Pfam" id="PF00925"/>
    </source>
</evidence>
<dbReference type="PANTHER" id="PTHR47259:SF2">
    <property type="entry name" value="URACIL-REGULATED PROTEIN 1"/>
    <property type="match status" value="1"/>
</dbReference>
<dbReference type="SUPFAM" id="SSF142695">
    <property type="entry name" value="RibA-like"/>
    <property type="match status" value="1"/>
</dbReference>
<evidence type="ECO:0000259" key="3">
    <source>
        <dbReference type="Pfam" id="PF12471"/>
    </source>
</evidence>
<accession>B7FNY5</accession>
<evidence type="ECO:0000256" key="1">
    <source>
        <dbReference type="SAM" id="MobiDB-lite"/>
    </source>
</evidence>
<protein>
    <recommendedName>
        <fullName evidence="6">GTP cyclohydrolase II</fullName>
    </recommendedName>
</protein>
<reference evidence="5" key="2">
    <citation type="submission" date="2008-08" db="EMBL/GenBank/DDBJ databases">
        <authorList>
            <consortium name="Diatom Consortium"/>
            <person name="Grigoriev I."/>
            <person name="Grimwood J."/>
            <person name="Kuo A."/>
            <person name="Otillar R.P."/>
            <person name="Salamov A."/>
            <person name="Detter J.C."/>
            <person name="Lindquist E."/>
            <person name="Shapiro H."/>
            <person name="Lucas S."/>
            <person name="Glavina del Rio T."/>
            <person name="Pitluck S."/>
            <person name="Rokhsar D."/>
            <person name="Bowler C."/>
        </authorList>
    </citation>
    <scope>GENOME REANNOTATION</scope>
    <source>
        <strain evidence="5">CCAP 1055/1</strain>
    </source>
</reference>
<feature type="domain" description="GTP cyclohydrolase II" evidence="2">
    <location>
        <begin position="302"/>
        <end position="441"/>
    </location>
</feature>
<sequence length="494" mass="54819">MTESNGNNSKRPSIENPLVDSTSVVAGLSPRASKKPRSSERKEEDGIPLPEVTQADLITLTSHPDAFGVDPIPISWGHPDPAVRGPVICTVRHSAQRNAIGAHQGSYCVYTGLAVAAGKLDPSYVPNLSLTSPVFQIGPYPSWSDPKKISALDPFGHLTTDAYGDWLEKGWDIRPTITWKDLLIVPHEMALNVFNFQAVTKAHIDLPECREAIATGRLVPDGKILLSSGQSIVAKAAIEPVWYLPELARRFQTTETNLRQSIFRMTNGMYPELITRPDIKIFLPPIGGLTIYIWGDPATIPDEDIELTCRVHDECNGSDVFGSDICTCRPYLTHAIEECIRTAQKGGCGIVIYYRKEGRSLGEVTKYLVYNTRKRQEGGDSAERYFSCTEQVAGVQDTRFQALMPDPLHFLGVTKIDNFISMSDMKYDAIVSTGIKIVNRVEIPPEMVPEDAKVEITAKVFHGYNAGEAYKNIDEEELKNTKGREYAYNEKEEN</sequence>
<dbReference type="InterPro" id="IPR032677">
    <property type="entry name" value="GTP_cyclohydro_II"/>
</dbReference>
<feature type="domain" description="GTP cyclohydrolase N-terminal" evidence="3">
    <location>
        <begin position="197"/>
        <end position="264"/>
    </location>
</feature>